<dbReference type="NCBIfam" id="TIGR01509">
    <property type="entry name" value="HAD-SF-IA-v3"/>
    <property type="match status" value="1"/>
</dbReference>
<dbReference type="STRING" id="525918.SAMN05660964_03032"/>
<dbReference type="PRINTS" id="PR00413">
    <property type="entry name" value="HADHALOGNASE"/>
</dbReference>
<dbReference type="PANTHER" id="PTHR43611">
    <property type="entry name" value="ALPHA-D-GLUCOSE 1-PHOSPHATE PHOSPHATASE"/>
    <property type="match status" value="1"/>
</dbReference>
<accession>A0A1H4FP41</accession>
<evidence type="ECO:0000313" key="2">
    <source>
        <dbReference type="Proteomes" id="UP000199397"/>
    </source>
</evidence>
<dbReference type="AlphaFoldDB" id="A0A1H4FP41"/>
<dbReference type="InterPro" id="IPR036412">
    <property type="entry name" value="HAD-like_sf"/>
</dbReference>
<reference evidence="1 2" key="1">
    <citation type="submission" date="2016-10" db="EMBL/GenBank/DDBJ databases">
        <authorList>
            <person name="de Groot N.N."/>
        </authorList>
    </citation>
    <scope>NUCLEOTIDE SEQUENCE [LARGE SCALE GENOMIC DNA]</scope>
    <source>
        <strain evidence="1 2">DSM 21228</strain>
    </source>
</reference>
<sequence>MQPTLKLIAFDLFGVVISDGHLVTHGLLPLLPPTTTKAVVKPYYDAYTGGQISEAAFWEGIGLTLESPIRQQFLNFFELDADLADVTYTLSQRYRLGILSNLGAEWGEMLEARFAFSERFEPRIISGAVQCQKPEPAIYEVLIKASGVGGEHIAFIDDRRENLAVAKRFGMTTIHYRREADAHPFEPDYTIESLADVLAIL</sequence>
<dbReference type="Proteomes" id="UP000199397">
    <property type="component" value="Unassembled WGS sequence"/>
</dbReference>
<dbReference type="GO" id="GO:0016787">
    <property type="term" value="F:hydrolase activity"/>
    <property type="evidence" value="ECO:0007669"/>
    <property type="project" value="UniProtKB-KW"/>
</dbReference>
<organism evidence="1 2">
    <name type="scientific">Thiothrix caldifontis</name>
    <dbReference type="NCBI Taxonomy" id="525918"/>
    <lineage>
        <taxon>Bacteria</taxon>
        <taxon>Pseudomonadati</taxon>
        <taxon>Pseudomonadota</taxon>
        <taxon>Gammaproteobacteria</taxon>
        <taxon>Thiotrichales</taxon>
        <taxon>Thiotrichaceae</taxon>
        <taxon>Thiothrix</taxon>
    </lineage>
</organism>
<dbReference type="InterPro" id="IPR006439">
    <property type="entry name" value="HAD-SF_hydro_IA"/>
</dbReference>
<dbReference type="PANTHER" id="PTHR43611:SF3">
    <property type="entry name" value="FLAVIN MONONUCLEOTIDE HYDROLASE 1, CHLOROPLATIC"/>
    <property type="match status" value="1"/>
</dbReference>
<dbReference type="RefSeq" id="WP_093069979.1">
    <property type="nucleotide sequence ID" value="NZ_FNQP01000022.1"/>
</dbReference>
<keyword evidence="1" id="KW-0378">Hydrolase</keyword>
<proteinExistence type="predicted"/>
<dbReference type="InterPro" id="IPR023214">
    <property type="entry name" value="HAD_sf"/>
</dbReference>
<evidence type="ECO:0000313" key="1">
    <source>
        <dbReference type="EMBL" id="SEA98242.1"/>
    </source>
</evidence>
<dbReference type="InterPro" id="IPR023198">
    <property type="entry name" value="PGP-like_dom2"/>
</dbReference>
<name>A0A1H4FP41_9GAMM</name>
<keyword evidence="2" id="KW-1185">Reference proteome</keyword>
<dbReference type="Pfam" id="PF00702">
    <property type="entry name" value="Hydrolase"/>
    <property type="match status" value="1"/>
</dbReference>
<dbReference type="Gene3D" id="1.10.150.240">
    <property type="entry name" value="Putative phosphatase, domain 2"/>
    <property type="match status" value="1"/>
</dbReference>
<dbReference type="Gene3D" id="3.40.50.1000">
    <property type="entry name" value="HAD superfamily/HAD-like"/>
    <property type="match status" value="1"/>
</dbReference>
<protein>
    <submittedName>
        <fullName evidence="1">Haloacid dehalogenase-like hydrolase</fullName>
    </submittedName>
</protein>
<gene>
    <name evidence="1" type="ORF">SAMN05660964_03032</name>
</gene>
<dbReference type="SUPFAM" id="SSF56784">
    <property type="entry name" value="HAD-like"/>
    <property type="match status" value="1"/>
</dbReference>
<dbReference type="OrthoDB" id="9797415at2"/>
<dbReference type="EMBL" id="FNQP01000022">
    <property type="protein sequence ID" value="SEA98242.1"/>
    <property type="molecule type" value="Genomic_DNA"/>
</dbReference>